<name>A0ABT8KJ86_9BACT</name>
<dbReference type="Proteomes" id="UP001172082">
    <property type="component" value="Unassembled WGS sequence"/>
</dbReference>
<dbReference type="Pfam" id="PF07745">
    <property type="entry name" value="Glyco_hydro_53"/>
    <property type="match status" value="1"/>
</dbReference>
<dbReference type="RefSeq" id="WP_346750786.1">
    <property type="nucleotide sequence ID" value="NZ_JAUJEA010000001.1"/>
</dbReference>
<evidence type="ECO:0000313" key="5">
    <source>
        <dbReference type="EMBL" id="MDN5200766.1"/>
    </source>
</evidence>
<comment type="similarity">
    <text evidence="1 4">Belongs to the glycosyl hydrolase 53 family.</text>
</comment>
<gene>
    <name evidence="5" type="ORF">QQ008_05325</name>
</gene>
<dbReference type="EMBL" id="JAUJEA010000001">
    <property type="protein sequence ID" value="MDN5200766.1"/>
    <property type="molecule type" value="Genomic_DNA"/>
</dbReference>
<evidence type="ECO:0000256" key="3">
    <source>
        <dbReference type="ARBA" id="ARBA00023295"/>
    </source>
</evidence>
<evidence type="ECO:0000313" key="6">
    <source>
        <dbReference type="Proteomes" id="UP001172082"/>
    </source>
</evidence>
<dbReference type="EC" id="3.2.1.89" evidence="4"/>
<dbReference type="InterPro" id="IPR017853">
    <property type="entry name" value="GH"/>
</dbReference>
<evidence type="ECO:0000256" key="1">
    <source>
        <dbReference type="ARBA" id="ARBA00010687"/>
    </source>
</evidence>
<accession>A0ABT8KJ86</accession>
<dbReference type="InterPro" id="IPR011683">
    <property type="entry name" value="Glyco_hydro_53"/>
</dbReference>
<keyword evidence="3 4" id="KW-0326">Glycosidase</keyword>
<comment type="catalytic activity">
    <reaction evidence="4">
        <text>The enzyme specifically hydrolyzes (1-&gt;4)-beta-D-galactosidic linkages in type I arabinogalactans.</text>
        <dbReference type="EC" id="3.2.1.89"/>
    </reaction>
</comment>
<evidence type="ECO:0000256" key="4">
    <source>
        <dbReference type="RuleBase" id="RU361192"/>
    </source>
</evidence>
<evidence type="ECO:0000256" key="2">
    <source>
        <dbReference type="ARBA" id="ARBA00022801"/>
    </source>
</evidence>
<dbReference type="SUPFAM" id="SSF51445">
    <property type="entry name" value="(Trans)glycosidases"/>
    <property type="match status" value="1"/>
</dbReference>
<protein>
    <recommendedName>
        <fullName evidence="4">Arabinogalactan endo-beta-1,4-galactanase</fullName>
        <ecNumber evidence="4">3.2.1.89</ecNumber>
    </recommendedName>
</protein>
<dbReference type="Gene3D" id="3.20.20.80">
    <property type="entry name" value="Glycosidases"/>
    <property type="match status" value="1"/>
</dbReference>
<organism evidence="5 6">
    <name type="scientific">Splendidivirga corallicola</name>
    <dbReference type="NCBI Taxonomy" id="3051826"/>
    <lineage>
        <taxon>Bacteria</taxon>
        <taxon>Pseudomonadati</taxon>
        <taxon>Bacteroidota</taxon>
        <taxon>Cytophagia</taxon>
        <taxon>Cytophagales</taxon>
        <taxon>Splendidivirgaceae</taxon>
        <taxon>Splendidivirga</taxon>
    </lineage>
</organism>
<dbReference type="PROSITE" id="PS51257">
    <property type="entry name" value="PROKAR_LIPOPROTEIN"/>
    <property type="match status" value="1"/>
</dbReference>
<keyword evidence="6" id="KW-1185">Reference proteome</keyword>
<proteinExistence type="inferred from homology"/>
<keyword evidence="2 4" id="KW-0378">Hydrolase</keyword>
<dbReference type="GO" id="GO:0016787">
    <property type="term" value="F:hydrolase activity"/>
    <property type="evidence" value="ECO:0007669"/>
    <property type="project" value="UniProtKB-KW"/>
</dbReference>
<reference evidence="5" key="1">
    <citation type="submission" date="2023-06" db="EMBL/GenBank/DDBJ databases">
        <title>Genomic of Parafulvivirga corallium.</title>
        <authorList>
            <person name="Wang G."/>
        </authorList>
    </citation>
    <scope>NUCLEOTIDE SEQUENCE</scope>
    <source>
        <strain evidence="5">BMA10</strain>
    </source>
</reference>
<sequence length="371" mass="43047">MNRTILFFTIVLLMAIGCSKDNVDDSDKDCINSDFFSEYNSRNFEMGFSTWAYAGTIESVENTYAFIEGNTDIYSEHIDFKIPWNAWINDLPLPAEFTNEIAGRVSRKIADAKLTLSVSLLNSERSDLAFDFDGTIPDYTTLNDIEIEDAYFKHIQYITSQLNPDYLIIAIEVNELLKNAPEKWEGYKLLMTNVKTRIRQVFPSLAISESITLHNLYKPDVTNPDVYINELVNYANQMDFVSISFYPFFKGLKTEDDFQEAFDFLHGKIDKPIAFAETSHLSEDLSVDSFDLFIAGNQCEQNKYLERLLINAQEQNYEYIIWWAHRDYNELWETFPPEAKDLGKLWLTTGIVNEDGQEKKAYVTWQLVFNK</sequence>
<comment type="caution">
    <text evidence="5">The sequence shown here is derived from an EMBL/GenBank/DDBJ whole genome shotgun (WGS) entry which is preliminary data.</text>
</comment>